<evidence type="ECO:0000256" key="4">
    <source>
        <dbReference type="ARBA" id="ARBA00023054"/>
    </source>
</evidence>
<reference evidence="9" key="1">
    <citation type="submission" date="2025-08" db="UniProtKB">
        <authorList>
            <consortium name="RefSeq"/>
        </authorList>
    </citation>
    <scope>IDENTIFICATION</scope>
    <source>
        <tissue evidence="9">Silk gland</tissue>
    </source>
</reference>
<keyword evidence="2" id="KW-0963">Cytoplasm</keyword>
<evidence type="ECO:0000256" key="1">
    <source>
        <dbReference type="ARBA" id="ARBA00004496"/>
    </source>
</evidence>
<feature type="coiled-coil region" evidence="5">
    <location>
        <begin position="39"/>
        <end position="259"/>
    </location>
</feature>
<keyword evidence="8" id="KW-1185">Reference proteome</keyword>
<gene>
    <name evidence="9" type="primary">LOC114241602</name>
</gene>
<dbReference type="PANTHER" id="PTHR18902:SF25">
    <property type="entry name" value="GRIP AND COILED-COIL DOMAIN-CONTAINING PROTEIN 2"/>
    <property type="match status" value="1"/>
</dbReference>
<name>A0A6J2JFI7_BOMMA</name>
<feature type="coiled-coil region" evidence="5">
    <location>
        <begin position="397"/>
        <end position="750"/>
    </location>
</feature>
<evidence type="ECO:0000259" key="7">
    <source>
        <dbReference type="PROSITE" id="PS50913"/>
    </source>
</evidence>
<dbReference type="SMART" id="SM00755">
    <property type="entry name" value="Grip"/>
    <property type="match status" value="1"/>
</dbReference>
<dbReference type="Pfam" id="PF01465">
    <property type="entry name" value="GRIP"/>
    <property type="match status" value="1"/>
</dbReference>
<evidence type="ECO:0000256" key="2">
    <source>
        <dbReference type="ARBA" id="ARBA00022490"/>
    </source>
</evidence>
<feature type="domain" description="GRIP" evidence="7">
    <location>
        <begin position="1348"/>
        <end position="1398"/>
    </location>
</feature>
<accession>A0A6J2JFI7</accession>
<evidence type="ECO:0000256" key="3">
    <source>
        <dbReference type="ARBA" id="ARBA00022553"/>
    </source>
</evidence>
<feature type="region of interest" description="Disordered" evidence="6">
    <location>
        <begin position="1243"/>
        <end position="1272"/>
    </location>
</feature>
<evidence type="ECO:0000256" key="5">
    <source>
        <dbReference type="SAM" id="Coils"/>
    </source>
</evidence>
<keyword evidence="3" id="KW-0597">Phosphoprotein</keyword>
<feature type="compositionally biased region" description="Polar residues" evidence="6">
    <location>
        <begin position="751"/>
        <end position="769"/>
    </location>
</feature>
<feature type="region of interest" description="Disordered" evidence="6">
    <location>
        <begin position="1117"/>
        <end position="1144"/>
    </location>
</feature>
<evidence type="ECO:0000256" key="6">
    <source>
        <dbReference type="SAM" id="MobiDB-lite"/>
    </source>
</evidence>
<dbReference type="InterPro" id="IPR051841">
    <property type="entry name" value="MT-Golgi_org_protein"/>
</dbReference>
<evidence type="ECO:0000313" key="9">
    <source>
        <dbReference type="RefSeq" id="XP_028028261.1"/>
    </source>
</evidence>
<evidence type="ECO:0000313" key="8">
    <source>
        <dbReference type="Proteomes" id="UP000504629"/>
    </source>
</evidence>
<dbReference type="RefSeq" id="XP_028028261.1">
    <property type="nucleotide sequence ID" value="XM_028172460.1"/>
</dbReference>
<dbReference type="PROSITE" id="PS50913">
    <property type="entry name" value="GRIP"/>
    <property type="match status" value="1"/>
</dbReference>
<dbReference type="GO" id="GO:0005794">
    <property type="term" value="C:Golgi apparatus"/>
    <property type="evidence" value="ECO:0007669"/>
    <property type="project" value="TreeGrafter"/>
</dbReference>
<dbReference type="Proteomes" id="UP000504629">
    <property type="component" value="Unplaced"/>
</dbReference>
<feature type="region of interest" description="Disordered" evidence="6">
    <location>
        <begin position="751"/>
        <end position="773"/>
    </location>
</feature>
<feature type="region of interest" description="Disordered" evidence="6">
    <location>
        <begin position="1"/>
        <end position="21"/>
    </location>
</feature>
<dbReference type="OrthoDB" id="1926336at2759"/>
<protein>
    <submittedName>
        <fullName evidence="9">GRIP and coiled-coil domain-containing protein 2</fullName>
    </submittedName>
</protein>
<dbReference type="KEGG" id="bman:114241602"/>
<dbReference type="GeneID" id="114241602"/>
<dbReference type="CTD" id="41459"/>
<dbReference type="PANTHER" id="PTHR18902">
    <property type="entry name" value="NUCLEAR MITOTIC APPARATUS PROTEIN 1-RELATED"/>
    <property type="match status" value="1"/>
</dbReference>
<keyword evidence="4 5" id="KW-0175">Coiled coil</keyword>
<comment type="subcellular location">
    <subcellularLocation>
        <location evidence="1">Cytoplasm</location>
    </subcellularLocation>
</comment>
<organism evidence="8 9">
    <name type="scientific">Bombyx mandarina</name>
    <name type="common">Wild silk moth</name>
    <name type="synonym">Wild silkworm</name>
    <dbReference type="NCBI Taxonomy" id="7092"/>
    <lineage>
        <taxon>Eukaryota</taxon>
        <taxon>Metazoa</taxon>
        <taxon>Ecdysozoa</taxon>
        <taxon>Arthropoda</taxon>
        <taxon>Hexapoda</taxon>
        <taxon>Insecta</taxon>
        <taxon>Pterygota</taxon>
        <taxon>Neoptera</taxon>
        <taxon>Endopterygota</taxon>
        <taxon>Lepidoptera</taxon>
        <taxon>Glossata</taxon>
        <taxon>Ditrysia</taxon>
        <taxon>Bombycoidea</taxon>
        <taxon>Bombycidae</taxon>
        <taxon>Bombycinae</taxon>
        <taxon>Bombyx</taxon>
    </lineage>
</organism>
<proteinExistence type="predicted"/>
<sequence>MMEAIQNHPSQDGPPKKSPFDELSREDLIHKCKGLLVIAQKAKQAKSELQAELETNKNKVEKLENSEKNNKENLKTLQELVDSLTEQKLNFITEVDSAHTKVKELNKKVNQYNEEIKQYKADLIVKDNKICMISQKLSDLDCEIISLRRQNTRLLEENEQLINQLSEIEAKTVEVNNIGLQQQEQLKILEENVQKDSENCKQIEELQLKIISLEKKLESEKQTKIVDYENKVQEFTELYENEKAKKEKLNIKLKSYKEKILKCAVCINQLKNSRFILAKTVKEYSENIPKWQEDIIKASKELDIQINHLKSENTILRDKLQQVESQLDVLGKGDIDESQLSKTNSLNETLKIENMTLKQDFEKISHQNRKLVKDLSEVQGNYEHLINTELPAHINAEKLLTKELDEIKQQLSEIKCRNIELEESFENAKYDLSQSIQSTMQTNQDHENLLLQLKALESEKDILVKEKLNAKDSIIELEHKNKVLSDQVAKMSFENKTINSKLDTLSQQKLQLEKNFAAEKESQVNLLKCDLMTVQEQYSRLKKEFDDLQDLNSLLKEEVDTLKLSLEQPSDDTENLSDLNVSLQADIVKLETKLSLYKQENSALLVELKESRIKIKEYDSLFAEYEEAKSKLQSYKTENTELLNEMKEINQVLKERGESISKLQKAIIEMERLIESLEKEREISTNNNTELTKKIEKLENQIKTAEKSSTKTNEFTDTLTAERDSAIKMLEEKDIIIISLKDEIEKLKQQSLNSSEVPNEDNMSTSTMSKADETARMRDLDETFEEKYTKLRLFALKLKKKLTETVTQLQKTEEDKVRLEKLINENSAEVHKNGKLEVPMLQEKVESLTSAINVAEKNNAEIEKIKAELHAISQQLASEIEAHKVTKENLEKAKRDVKKKNVLSLEMEDYERSMKELTSKMEENRKKMIQMESTIDTHEGTITAMKTQIKLLEDQINTEESQNRLLKEELQQAIEGLKQKDDVIQIKNNIIIKLEQNLEDEKHKNEECDLETTLILSEKEKIIIALGDEKVELSNKVKKLEFKCAELNENLRILNIELADLKTEYTSYKVRAQAVLRQNQTVDHSQEEQLKEETAALRAQIETLTAKLKTAQEECELQTSEAESARRRAAEASNEASRAQQRTARLQGDLTRLGHQLDSERTQHKLQVSTLTQCYKTQISELEAKLRNETENLKKQLVLAQENTKINRPSASIESSSQYMLPVIHKDDGSETDLEINVSMIPREEGEGSESAPSPPPSKPFTGGGSGRSPVPLERLLEEGVPDDEALDTSSLGFTPEQEVADLKRRLQAQQQRVKHVTVLLSESERECARMAQLSELLKAELRRVRGTTQNAHNTEYMKNVTLKFLTLPSGDERIRLVPVLQKILTLTPDETQKIQAIAKGLDPNSSKGWGSYLPWPGGK</sequence>
<dbReference type="InterPro" id="IPR000237">
    <property type="entry name" value="GRIP_dom"/>
</dbReference>